<dbReference type="InterPro" id="IPR005797">
    <property type="entry name" value="Cyt_b/b6_N"/>
</dbReference>
<dbReference type="SUPFAM" id="SSF81648">
    <property type="entry name" value="a domain/subunit of cytochrome bc1 complex (Ubiquinol-cytochrome c reductase)"/>
    <property type="match status" value="1"/>
</dbReference>
<dbReference type="SUPFAM" id="SSF81342">
    <property type="entry name" value="Transmembrane di-heme cytochromes"/>
    <property type="match status" value="1"/>
</dbReference>
<dbReference type="EC" id="7.1.1.8" evidence="2"/>
<feature type="transmembrane region" description="Helical" evidence="7">
    <location>
        <begin position="165"/>
        <end position="184"/>
    </location>
</feature>
<keyword evidence="10" id="KW-1185">Reference proteome</keyword>
<keyword evidence="7" id="KW-1133">Transmembrane helix</keyword>
<feature type="transmembrane region" description="Helical" evidence="7">
    <location>
        <begin position="204"/>
        <end position="223"/>
    </location>
</feature>
<feature type="region of interest" description="Disordered" evidence="6">
    <location>
        <begin position="457"/>
        <end position="495"/>
    </location>
</feature>
<dbReference type="InterPro" id="IPR036150">
    <property type="entry name" value="Cyt_b/b6_C_sf"/>
</dbReference>
<gene>
    <name evidence="9" type="ORF">HFP15_33535</name>
</gene>
<dbReference type="PANTHER" id="PTHR19271">
    <property type="entry name" value="CYTOCHROME B"/>
    <property type="match status" value="1"/>
</dbReference>
<dbReference type="Gene3D" id="1.20.810.10">
    <property type="entry name" value="Cytochrome Bc1 Complex, Chain C"/>
    <property type="match status" value="1"/>
</dbReference>
<feature type="transmembrane region" description="Helical" evidence="7">
    <location>
        <begin position="103"/>
        <end position="121"/>
    </location>
</feature>
<feature type="transmembrane region" description="Helical" evidence="7">
    <location>
        <begin position="369"/>
        <end position="393"/>
    </location>
</feature>
<evidence type="ECO:0000256" key="3">
    <source>
        <dbReference type="ARBA" id="ARBA00016116"/>
    </source>
</evidence>
<keyword evidence="7" id="KW-0812">Transmembrane</keyword>
<evidence type="ECO:0000313" key="10">
    <source>
        <dbReference type="Proteomes" id="UP000715441"/>
    </source>
</evidence>
<evidence type="ECO:0000259" key="8">
    <source>
        <dbReference type="PROSITE" id="PS51002"/>
    </source>
</evidence>
<reference evidence="9 10" key="1">
    <citation type="submission" date="2020-04" db="EMBL/GenBank/DDBJ databases">
        <title>Novel species.</title>
        <authorList>
            <person name="Teo W.F.A."/>
            <person name="Lipun K."/>
            <person name="Srisuk N."/>
            <person name="Duangmal K."/>
        </authorList>
    </citation>
    <scope>NUCLEOTIDE SEQUENCE [LARGE SCALE GENOMIC DNA]</scope>
    <source>
        <strain evidence="9 10">K13G38</strain>
    </source>
</reference>
<dbReference type="PROSITE" id="PS51002">
    <property type="entry name" value="CYTB_NTER"/>
    <property type="match status" value="1"/>
</dbReference>
<evidence type="ECO:0000256" key="1">
    <source>
        <dbReference type="ARBA" id="ARBA00001971"/>
    </source>
</evidence>
<dbReference type="EMBL" id="JAAXLS010000042">
    <property type="protein sequence ID" value="NKQ57795.1"/>
    <property type="molecule type" value="Genomic_DNA"/>
</dbReference>
<evidence type="ECO:0000256" key="7">
    <source>
        <dbReference type="SAM" id="Phobius"/>
    </source>
</evidence>
<proteinExistence type="predicted"/>
<feature type="transmembrane region" description="Helical" evidence="7">
    <location>
        <begin position="133"/>
        <end position="153"/>
    </location>
</feature>
<evidence type="ECO:0000256" key="5">
    <source>
        <dbReference type="ARBA" id="ARBA00029568"/>
    </source>
</evidence>
<evidence type="ECO:0000313" key="9">
    <source>
        <dbReference type="EMBL" id="NKQ57795.1"/>
    </source>
</evidence>
<dbReference type="PANTHER" id="PTHR19271:SF16">
    <property type="entry name" value="CYTOCHROME B"/>
    <property type="match status" value="1"/>
</dbReference>
<dbReference type="InterPro" id="IPR016174">
    <property type="entry name" value="Di-haem_cyt_TM"/>
</dbReference>
<feature type="transmembrane region" description="Helical" evidence="7">
    <location>
        <begin position="37"/>
        <end position="56"/>
    </location>
</feature>
<dbReference type="InterPro" id="IPR027387">
    <property type="entry name" value="Cytb/b6-like_sf"/>
</dbReference>
<comment type="catalytic activity">
    <reaction evidence="4">
        <text>a quinol + 2 Fe(III)-[cytochrome c](out) = a quinone + 2 Fe(II)-[cytochrome c](out) + 2 H(+)(out)</text>
        <dbReference type="Rhea" id="RHEA:11484"/>
        <dbReference type="Rhea" id="RHEA-COMP:10350"/>
        <dbReference type="Rhea" id="RHEA-COMP:14399"/>
        <dbReference type="ChEBI" id="CHEBI:15378"/>
        <dbReference type="ChEBI" id="CHEBI:24646"/>
        <dbReference type="ChEBI" id="CHEBI:29033"/>
        <dbReference type="ChEBI" id="CHEBI:29034"/>
        <dbReference type="ChEBI" id="CHEBI:132124"/>
        <dbReference type="EC" id="7.1.1.8"/>
    </reaction>
</comment>
<feature type="transmembrane region" description="Helical" evidence="7">
    <location>
        <begin position="399"/>
        <end position="418"/>
    </location>
</feature>
<dbReference type="Pfam" id="PF13631">
    <property type="entry name" value="Cytochrom_B_N_2"/>
    <property type="match status" value="1"/>
</dbReference>
<keyword evidence="7" id="KW-0472">Membrane</keyword>
<evidence type="ECO:0000256" key="6">
    <source>
        <dbReference type="SAM" id="MobiDB-lite"/>
    </source>
</evidence>
<sequence>MADAAEAADERYLAAKLLRPRLNKVFPEHFSFLFGELALYSFVTLLLTGTYLALFFDPSMSQLTYHGPYSALDNSEMSKAFASTMRLSFEVRGGLLVRQIHHWAANVFVAAIVVHLLRVFFTGAFRKPREANWVIGIFMLLIAIAEGFCGYSLPDDLLSGTGVRIMSGIMLSVPLIGTWANWLVFGGEFPGEIIISRLYTLHILLLPGILLALVAVHLAGVWYQKHTHFPGKRGTERNVVGTRMFPPFALKSISLSIMTTGTLVVMGGLLQINPIFHFGPYLPGEASINSQPDWYLQMIDGAMRLWPELRIDLGHSYTIPSVFWPAVVLPLLLFGGMLGYPFVERKLTRSRGMHNVAQRPRDVPARTSFGVMVLTFYALLIVAGVDDVIAYAWRIPIERMVWIGRIGVLVLPPLAYLITHRICRLLQRADRDVLRQGVHTGLIELRDGGYYVELNQPLEPEPGEESMRYARYRGNPVPHLPGDLETSGADQARRR</sequence>
<dbReference type="Proteomes" id="UP000715441">
    <property type="component" value="Unassembled WGS sequence"/>
</dbReference>
<feature type="domain" description="Cytochrome b/b6 N-terminal region profile" evidence="8">
    <location>
        <begin position="4"/>
        <end position="230"/>
    </location>
</feature>
<protein>
    <recommendedName>
        <fullName evidence="3">Cytochrome bc1 complex cytochrome b subunit</fullName>
        <ecNumber evidence="2">7.1.1.8</ecNumber>
    </recommendedName>
    <alternativeName>
        <fullName evidence="5">Cytochrome bc1 reductase complex subunit QcrB</fullName>
    </alternativeName>
</protein>
<evidence type="ECO:0000256" key="2">
    <source>
        <dbReference type="ARBA" id="ARBA00012951"/>
    </source>
</evidence>
<evidence type="ECO:0000256" key="4">
    <source>
        <dbReference type="ARBA" id="ARBA00029351"/>
    </source>
</evidence>
<comment type="cofactor">
    <cofactor evidence="1">
        <name>heme</name>
        <dbReference type="ChEBI" id="CHEBI:30413"/>
    </cofactor>
</comment>
<feature type="transmembrane region" description="Helical" evidence="7">
    <location>
        <begin position="253"/>
        <end position="272"/>
    </location>
</feature>
<comment type="caution">
    <text evidence="9">The sequence shown here is derived from an EMBL/GenBank/DDBJ whole genome shotgun (WGS) entry which is preliminary data.</text>
</comment>
<organism evidence="9 10">
    <name type="scientific">Amycolatopsis acididurans</name>
    <dbReference type="NCBI Taxonomy" id="2724524"/>
    <lineage>
        <taxon>Bacteria</taxon>
        <taxon>Bacillati</taxon>
        <taxon>Actinomycetota</taxon>
        <taxon>Actinomycetes</taxon>
        <taxon>Pseudonocardiales</taxon>
        <taxon>Pseudonocardiaceae</taxon>
        <taxon>Amycolatopsis</taxon>
    </lineage>
</organism>
<accession>A0ABX1JDC9</accession>
<feature type="transmembrane region" description="Helical" evidence="7">
    <location>
        <begin position="322"/>
        <end position="343"/>
    </location>
</feature>
<name>A0ABX1JDC9_9PSEU</name>